<accession>A0ABV7A056</accession>
<dbReference type="Pfam" id="PF01037">
    <property type="entry name" value="AsnC_trans_reg"/>
    <property type="match status" value="1"/>
</dbReference>
<evidence type="ECO:0000256" key="1">
    <source>
        <dbReference type="ARBA" id="ARBA00023015"/>
    </source>
</evidence>
<dbReference type="InterPro" id="IPR019888">
    <property type="entry name" value="Tscrpt_reg_AsnC-like"/>
</dbReference>
<keyword evidence="1" id="KW-0805">Transcription regulation</keyword>
<evidence type="ECO:0000259" key="4">
    <source>
        <dbReference type="PROSITE" id="PS50956"/>
    </source>
</evidence>
<dbReference type="SMART" id="SM00344">
    <property type="entry name" value="HTH_ASNC"/>
    <property type="match status" value="1"/>
</dbReference>
<dbReference type="InterPro" id="IPR000485">
    <property type="entry name" value="AsnC-type_HTH_dom"/>
</dbReference>
<reference evidence="6" key="1">
    <citation type="journal article" date="2019" name="Int. J. Syst. Evol. Microbiol.">
        <title>The Global Catalogue of Microorganisms (GCM) 10K type strain sequencing project: providing services to taxonomists for standard genome sequencing and annotation.</title>
        <authorList>
            <consortium name="The Broad Institute Genomics Platform"/>
            <consortium name="The Broad Institute Genome Sequencing Center for Infectious Disease"/>
            <person name="Wu L."/>
            <person name="Ma J."/>
        </authorList>
    </citation>
    <scope>NUCLEOTIDE SEQUENCE [LARGE SCALE GENOMIC DNA]</scope>
    <source>
        <strain evidence="6">KCTC 52487</strain>
    </source>
</reference>
<dbReference type="InterPro" id="IPR019885">
    <property type="entry name" value="Tscrpt_reg_HTH_AsnC-type_CS"/>
</dbReference>
<dbReference type="RefSeq" id="WP_343163155.1">
    <property type="nucleotide sequence ID" value="NZ_JBHRSV010000028.1"/>
</dbReference>
<protein>
    <submittedName>
        <fullName evidence="5">Lrp/AsnC family transcriptional regulator</fullName>
    </submittedName>
</protein>
<keyword evidence="3" id="KW-0804">Transcription</keyword>
<evidence type="ECO:0000256" key="2">
    <source>
        <dbReference type="ARBA" id="ARBA00023125"/>
    </source>
</evidence>
<gene>
    <name evidence="5" type="ORF">ACFOOR_13730</name>
</gene>
<evidence type="ECO:0000256" key="3">
    <source>
        <dbReference type="ARBA" id="ARBA00023163"/>
    </source>
</evidence>
<dbReference type="InterPro" id="IPR036388">
    <property type="entry name" value="WH-like_DNA-bd_sf"/>
</dbReference>
<comment type="caution">
    <text evidence="5">The sequence shown here is derived from an EMBL/GenBank/DDBJ whole genome shotgun (WGS) entry which is preliminary data.</text>
</comment>
<sequence length="167" mass="18457">MDGSPAPSEPISLDERDLSILEALQKNGQLTVADLSARVGLSPSACHRRVKALERAGIIDRYVAVLNPRAMGRKTFPVWLDVNLSSQNAKAQGEFEAAIEDVSEIRLCHFVGGTTDYLLKIEVEDSDAFDILHRKTLSVLPHVERIVSKVQIREVFSRPGVPLRDEA</sequence>
<dbReference type="PANTHER" id="PTHR30154:SF34">
    <property type="entry name" value="TRANSCRIPTIONAL REGULATOR AZLB"/>
    <property type="match status" value="1"/>
</dbReference>
<dbReference type="InterPro" id="IPR011991">
    <property type="entry name" value="ArsR-like_HTH"/>
</dbReference>
<dbReference type="Gene3D" id="1.10.10.10">
    <property type="entry name" value="Winged helix-like DNA-binding domain superfamily/Winged helix DNA-binding domain"/>
    <property type="match status" value="1"/>
</dbReference>
<name>A0ABV7A056_9PROT</name>
<dbReference type="PROSITE" id="PS00519">
    <property type="entry name" value="HTH_ASNC_1"/>
    <property type="match status" value="1"/>
</dbReference>
<proteinExistence type="predicted"/>
<dbReference type="PRINTS" id="PR00033">
    <property type="entry name" value="HTHASNC"/>
</dbReference>
<dbReference type="SUPFAM" id="SSF46785">
    <property type="entry name" value="Winged helix' DNA-binding domain"/>
    <property type="match status" value="1"/>
</dbReference>
<dbReference type="InterPro" id="IPR011008">
    <property type="entry name" value="Dimeric_a/b-barrel"/>
</dbReference>
<keyword evidence="6" id="KW-1185">Reference proteome</keyword>
<dbReference type="PROSITE" id="PS50956">
    <property type="entry name" value="HTH_ASNC_2"/>
    <property type="match status" value="1"/>
</dbReference>
<dbReference type="InterPro" id="IPR019887">
    <property type="entry name" value="Tscrpt_reg_AsnC/Lrp_C"/>
</dbReference>
<evidence type="ECO:0000313" key="5">
    <source>
        <dbReference type="EMBL" id="MFC2927171.1"/>
    </source>
</evidence>
<dbReference type="PANTHER" id="PTHR30154">
    <property type="entry name" value="LEUCINE-RESPONSIVE REGULATORY PROTEIN"/>
    <property type="match status" value="1"/>
</dbReference>
<dbReference type="CDD" id="cd00090">
    <property type="entry name" value="HTH_ARSR"/>
    <property type="match status" value="1"/>
</dbReference>
<organism evidence="5 6">
    <name type="scientific">Hyphobacterium vulgare</name>
    <dbReference type="NCBI Taxonomy" id="1736751"/>
    <lineage>
        <taxon>Bacteria</taxon>
        <taxon>Pseudomonadati</taxon>
        <taxon>Pseudomonadota</taxon>
        <taxon>Alphaproteobacteria</taxon>
        <taxon>Maricaulales</taxon>
        <taxon>Maricaulaceae</taxon>
        <taxon>Hyphobacterium</taxon>
    </lineage>
</organism>
<dbReference type="SUPFAM" id="SSF54909">
    <property type="entry name" value="Dimeric alpha+beta barrel"/>
    <property type="match status" value="1"/>
</dbReference>
<feature type="domain" description="HTH asnC-type" evidence="4">
    <location>
        <begin position="13"/>
        <end position="74"/>
    </location>
</feature>
<dbReference type="EMBL" id="JBHRSV010000028">
    <property type="protein sequence ID" value="MFC2927171.1"/>
    <property type="molecule type" value="Genomic_DNA"/>
</dbReference>
<dbReference type="Pfam" id="PF13412">
    <property type="entry name" value="HTH_24"/>
    <property type="match status" value="1"/>
</dbReference>
<dbReference type="Proteomes" id="UP001595379">
    <property type="component" value="Unassembled WGS sequence"/>
</dbReference>
<evidence type="ECO:0000313" key="6">
    <source>
        <dbReference type="Proteomes" id="UP001595379"/>
    </source>
</evidence>
<dbReference type="InterPro" id="IPR036390">
    <property type="entry name" value="WH_DNA-bd_sf"/>
</dbReference>
<dbReference type="Gene3D" id="3.30.70.920">
    <property type="match status" value="1"/>
</dbReference>
<keyword evidence="2" id="KW-0238">DNA-binding</keyword>